<dbReference type="Pfam" id="PF00497">
    <property type="entry name" value="SBP_bac_3"/>
    <property type="match status" value="1"/>
</dbReference>
<protein>
    <recommendedName>
        <fullName evidence="1">Solute-binding protein family 3/N-terminal domain-containing protein</fullName>
    </recommendedName>
</protein>
<name>A0A2R8BCS6_9RHOB</name>
<dbReference type="PANTHER" id="PTHR38834">
    <property type="entry name" value="PERIPLASMIC SUBSTRATE BINDING PROTEIN FAMILY 3"/>
    <property type="match status" value="1"/>
</dbReference>
<dbReference type="Proteomes" id="UP000244880">
    <property type="component" value="Unassembled WGS sequence"/>
</dbReference>
<keyword evidence="3" id="KW-1185">Reference proteome</keyword>
<feature type="domain" description="Solute-binding protein family 3/N-terminal" evidence="1">
    <location>
        <begin position="45"/>
        <end position="255"/>
    </location>
</feature>
<dbReference type="InterPro" id="IPR001638">
    <property type="entry name" value="Solute-binding_3/MltF_N"/>
</dbReference>
<dbReference type="RefSeq" id="WP_181364436.1">
    <property type="nucleotide sequence ID" value="NZ_OMOR01000001.1"/>
</dbReference>
<evidence type="ECO:0000259" key="1">
    <source>
        <dbReference type="Pfam" id="PF00497"/>
    </source>
</evidence>
<dbReference type="Gene3D" id="3.40.190.10">
    <property type="entry name" value="Periplasmic binding protein-like II"/>
    <property type="match status" value="2"/>
</dbReference>
<gene>
    <name evidence="2" type="ORF">ASD8599_01611</name>
</gene>
<dbReference type="PANTHER" id="PTHR38834:SF3">
    <property type="entry name" value="SOLUTE-BINDING PROTEIN FAMILY 3_N-TERMINAL DOMAIN-CONTAINING PROTEIN"/>
    <property type="match status" value="1"/>
</dbReference>
<dbReference type="AlphaFoldDB" id="A0A2R8BCS6"/>
<proteinExistence type="predicted"/>
<evidence type="ECO:0000313" key="2">
    <source>
        <dbReference type="EMBL" id="SPH20869.1"/>
    </source>
</evidence>
<organism evidence="2 3">
    <name type="scientific">Ascidiaceihabitans donghaensis</name>
    <dbReference type="NCBI Taxonomy" id="1510460"/>
    <lineage>
        <taxon>Bacteria</taxon>
        <taxon>Pseudomonadati</taxon>
        <taxon>Pseudomonadota</taxon>
        <taxon>Alphaproteobacteria</taxon>
        <taxon>Rhodobacterales</taxon>
        <taxon>Paracoccaceae</taxon>
        <taxon>Ascidiaceihabitans</taxon>
    </lineage>
</organism>
<accession>A0A2R8BCS6</accession>
<sequence>MREISFFQNTKARFSAVMALFTIGLLTLAAPVKAQITVLAQDRAFAAHYPPLVIENSPDSPGMAIEIVTTAAKRLDRDLSVEFFPFKRLLYSVSEHSNAMVPALFRTKEREDSYTWVAQIFEQNMQFMTMGAPVNSFEDARRLDSVVVEEGSASALVLQENGFTNIIYVSTPTASFQMLQSGRVQAWFQTDWAGRSIQREEGAGDVIVFGEAVSSLPLFLVANPEFSQEAAALYRQEIETMHADGTIDALIAKYF</sequence>
<evidence type="ECO:0000313" key="3">
    <source>
        <dbReference type="Proteomes" id="UP000244880"/>
    </source>
</evidence>
<reference evidence="2 3" key="1">
    <citation type="submission" date="2018-03" db="EMBL/GenBank/DDBJ databases">
        <authorList>
            <person name="Keele B.F."/>
        </authorList>
    </citation>
    <scope>NUCLEOTIDE SEQUENCE [LARGE SCALE GENOMIC DNA]</scope>
    <source>
        <strain evidence="2 3">CECT 8599</strain>
    </source>
</reference>
<dbReference type="EMBL" id="OMOR01000001">
    <property type="protein sequence ID" value="SPH20869.1"/>
    <property type="molecule type" value="Genomic_DNA"/>
</dbReference>
<dbReference type="SUPFAM" id="SSF53850">
    <property type="entry name" value="Periplasmic binding protein-like II"/>
    <property type="match status" value="1"/>
</dbReference>